<dbReference type="PANTHER" id="PTHR43464:SF19">
    <property type="entry name" value="UBIQUINONE BIOSYNTHESIS O-METHYLTRANSFERASE, MITOCHONDRIAL"/>
    <property type="match status" value="1"/>
</dbReference>
<comment type="caution">
    <text evidence="5">The sequence shown here is derived from an EMBL/GenBank/DDBJ whole genome shotgun (WGS) entry which is preliminary data.</text>
</comment>
<dbReference type="Proteomes" id="UP000291591">
    <property type="component" value="Unassembled WGS sequence"/>
</dbReference>
<dbReference type="GO" id="GO:0008168">
    <property type="term" value="F:methyltransferase activity"/>
    <property type="evidence" value="ECO:0007669"/>
    <property type="project" value="UniProtKB-KW"/>
</dbReference>
<evidence type="ECO:0000259" key="4">
    <source>
        <dbReference type="Pfam" id="PF13649"/>
    </source>
</evidence>
<dbReference type="Gene3D" id="3.40.50.150">
    <property type="entry name" value="Vaccinia Virus protein VP39"/>
    <property type="match status" value="1"/>
</dbReference>
<keyword evidence="6" id="KW-1185">Reference proteome</keyword>
<keyword evidence="2 5" id="KW-0808">Transferase</keyword>
<proteinExistence type="predicted"/>
<dbReference type="Pfam" id="PF13649">
    <property type="entry name" value="Methyltransf_25"/>
    <property type="match status" value="1"/>
</dbReference>
<keyword evidence="3" id="KW-0949">S-adenosyl-L-methionine</keyword>
<dbReference type="InterPro" id="IPR041698">
    <property type="entry name" value="Methyltransf_25"/>
</dbReference>
<dbReference type="GO" id="GO:0032259">
    <property type="term" value="P:methylation"/>
    <property type="evidence" value="ECO:0007669"/>
    <property type="project" value="UniProtKB-KW"/>
</dbReference>
<keyword evidence="1 5" id="KW-0489">Methyltransferase</keyword>
<gene>
    <name evidence="5" type="ORF">EV383_3190</name>
</gene>
<organism evidence="5 6">
    <name type="scientific">Pseudonocardia sediminis</name>
    <dbReference type="NCBI Taxonomy" id="1397368"/>
    <lineage>
        <taxon>Bacteria</taxon>
        <taxon>Bacillati</taxon>
        <taxon>Actinomycetota</taxon>
        <taxon>Actinomycetes</taxon>
        <taxon>Pseudonocardiales</taxon>
        <taxon>Pseudonocardiaceae</taxon>
        <taxon>Pseudonocardia</taxon>
    </lineage>
</organism>
<evidence type="ECO:0000256" key="3">
    <source>
        <dbReference type="ARBA" id="ARBA00022691"/>
    </source>
</evidence>
<reference evidence="5 6" key="1">
    <citation type="submission" date="2019-02" db="EMBL/GenBank/DDBJ databases">
        <title>Sequencing the genomes of 1000 actinobacteria strains.</title>
        <authorList>
            <person name="Klenk H.-P."/>
        </authorList>
    </citation>
    <scope>NUCLEOTIDE SEQUENCE [LARGE SCALE GENOMIC DNA]</scope>
    <source>
        <strain evidence="5 6">DSM 45779</strain>
    </source>
</reference>
<dbReference type="OrthoDB" id="3825914at2"/>
<evidence type="ECO:0000256" key="2">
    <source>
        <dbReference type="ARBA" id="ARBA00022679"/>
    </source>
</evidence>
<dbReference type="InterPro" id="IPR029063">
    <property type="entry name" value="SAM-dependent_MTases_sf"/>
</dbReference>
<dbReference type="EMBL" id="SHKL01000001">
    <property type="protein sequence ID" value="RZT86298.1"/>
    <property type="molecule type" value="Genomic_DNA"/>
</dbReference>
<sequence>MDVTPTTDRFEQAYLDGTPPWVIDEPQPAVVVLQRAGGFRGRVLDIGCGTGEHTLHLASLGHDVLGADAAPSALARARTAAAERGVTARFTEVDALDPAGLRALGGFDTVLDSALFHIFDARDRVRYADALLGVCAPGATLHLLALSTRGPGFGPEIDESDIRTAFDRPGWRVDGVGTSTYRGVVAEHQSAALGIPAGDRVDVPAWLARIRRV</sequence>
<evidence type="ECO:0000256" key="1">
    <source>
        <dbReference type="ARBA" id="ARBA00022603"/>
    </source>
</evidence>
<name>A0A4Q7UYX2_PSEST</name>
<dbReference type="CDD" id="cd02440">
    <property type="entry name" value="AdoMet_MTases"/>
    <property type="match status" value="1"/>
</dbReference>
<accession>A0A4Q7UYX2</accession>
<evidence type="ECO:0000313" key="6">
    <source>
        <dbReference type="Proteomes" id="UP000291591"/>
    </source>
</evidence>
<protein>
    <submittedName>
        <fullName evidence="5">Methyltransferase family protein</fullName>
    </submittedName>
</protein>
<dbReference type="PANTHER" id="PTHR43464">
    <property type="entry name" value="METHYLTRANSFERASE"/>
    <property type="match status" value="1"/>
</dbReference>
<dbReference type="SUPFAM" id="SSF53335">
    <property type="entry name" value="S-adenosyl-L-methionine-dependent methyltransferases"/>
    <property type="match status" value="1"/>
</dbReference>
<feature type="domain" description="Methyltransferase" evidence="4">
    <location>
        <begin position="43"/>
        <end position="138"/>
    </location>
</feature>
<evidence type="ECO:0000313" key="5">
    <source>
        <dbReference type="EMBL" id="RZT86298.1"/>
    </source>
</evidence>
<dbReference type="RefSeq" id="WP_130290619.1">
    <property type="nucleotide sequence ID" value="NZ_SHKL01000001.1"/>
</dbReference>
<dbReference type="AlphaFoldDB" id="A0A4Q7UYX2"/>